<sequence>MCAVRDVCGARHACSHGPWMTEGVPRRSPCAPPAPRRRRSHAQAASRAISGPSSGQLGCGNIRLGETKCFCSEGPNGSPRRAATAPSHLPRSRDIKSARCPAPLLFSPPPPPSSPPFLLSSAFASFPLLLFRLSFTSSMTNTPWRSASLTIARSTFTTCSSSHARQFMLQVSPLAHDAAGQT</sequence>
<reference evidence="2 3" key="1">
    <citation type="journal article" date="2018" name="Mol. Biol. Evol.">
        <title>Broad Genomic Sampling Reveals a Smut Pathogenic Ancestry of the Fungal Clade Ustilaginomycotina.</title>
        <authorList>
            <person name="Kijpornyongpan T."/>
            <person name="Mondo S.J."/>
            <person name="Barry K."/>
            <person name="Sandor L."/>
            <person name="Lee J."/>
            <person name="Lipzen A."/>
            <person name="Pangilinan J."/>
            <person name="LaButti K."/>
            <person name="Hainaut M."/>
            <person name="Henrissat B."/>
            <person name="Grigoriev I.V."/>
            <person name="Spatafora J.W."/>
            <person name="Aime M.C."/>
        </authorList>
    </citation>
    <scope>NUCLEOTIDE SEQUENCE [LARGE SCALE GENOMIC DNA]</scope>
    <source>
        <strain evidence="2 3">MCA 4186</strain>
    </source>
</reference>
<name>A0A316Z171_9BASI</name>
<protein>
    <submittedName>
        <fullName evidence="2">Uncharacterized protein</fullName>
    </submittedName>
</protein>
<dbReference type="GeneID" id="37266703"/>
<evidence type="ECO:0000256" key="1">
    <source>
        <dbReference type="SAM" id="MobiDB-lite"/>
    </source>
</evidence>
<feature type="region of interest" description="Disordered" evidence="1">
    <location>
        <begin position="74"/>
        <end position="93"/>
    </location>
</feature>
<dbReference type="Proteomes" id="UP000245946">
    <property type="component" value="Unassembled WGS sequence"/>
</dbReference>
<feature type="region of interest" description="Disordered" evidence="1">
    <location>
        <begin position="22"/>
        <end position="54"/>
    </location>
</feature>
<dbReference type="AlphaFoldDB" id="A0A316Z171"/>
<dbReference type="RefSeq" id="XP_025595588.1">
    <property type="nucleotide sequence ID" value="XM_025739157.1"/>
</dbReference>
<proteinExistence type="predicted"/>
<gene>
    <name evidence="2" type="ORF">FA09DRAFT_146707</name>
</gene>
<keyword evidence="3" id="KW-1185">Reference proteome</keyword>
<accession>A0A316Z171</accession>
<organism evidence="2 3">
    <name type="scientific">Tilletiopsis washingtonensis</name>
    <dbReference type="NCBI Taxonomy" id="58919"/>
    <lineage>
        <taxon>Eukaryota</taxon>
        <taxon>Fungi</taxon>
        <taxon>Dikarya</taxon>
        <taxon>Basidiomycota</taxon>
        <taxon>Ustilaginomycotina</taxon>
        <taxon>Exobasidiomycetes</taxon>
        <taxon>Entylomatales</taxon>
        <taxon>Entylomatales incertae sedis</taxon>
        <taxon>Tilletiopsis</taxon>
    </lineage>
</organism>
<evidence type="ECO:0000313" key="3">
    <source>
        <dbReference type="Proteomes" id="UP000245946"/>
    </source>
</evidence>
<evidence type="ECO:0000313" key="2">
    <source>
        <dbReference type="EMBL" id="PWN95309.1"/>
    </source>
</evidence>
<dbReference type="EMBL" id="KZ819305">
    <property type="protein sequence ID" value="PWN95309.1"/>
    <property type="molecule type" value="Genomic_DNA"/>
</dbReference>